<dbReference type="RefSeq" id="WP_170848075.1">
    <property type="nucleotide sequence ID" value="NZ_BAABFM010000078.1"/>
</dbReference>
<feature type="domain" description="Peptidase C39-like" evidence="2">
    <location>
        <begin position="201"/>
        <end position="329"/>
    </location>
</feature>
<feature type="chain" id="PRO_5011636197" evidence="1">
    <location>
        <begin position="27"/>
        <end position="367"/>
    </location>
</feature>
<organism evidence="3 4">
    <name type="scientific">Anaerocolumna aminovalerica</name>
    <dbReference type="NCBI Taxonomy" id="1527"/>
    <lineage>
        <taxon>Bacteria</taxon>
        <taxon>Bacillati</taxon>
        <taxon>Bacillota</taxon>
        <taxon>Clostridia</taxon>
        <taxon>Lachnospirales</taxon>
        <taxon>Lachnospiraceae</taxon>
        <taxon>Anaerocolumna</taxon>
    </lineage>
</organism>
<protein>
    <submittedName>
        <fullName evidence="3">Peptidase_C39 like family protein</fullName>
    </submittedName>
</protein>
<evidence type="ECO:0000256" key="1">
    <source>
        <dbReference type="SAM" id="SignalP"/>
    </source>
</evidence>
<dbReference type="AlphaFoldDB" id="A0A1I5ILG3"/>
<dbReference type="Pfam" id="PF13529">
    <property type="entry name" value="Peptidase_C39_2"/>
    <property type="match status" value="1"/>
</dbReference>
<sequence length="367" mass="39866">MKLKRTLIACLLILGMLFSLNNMAFASSEMENNTLNESRTIAINSPSMLGYDGIWEVVQTTELYNLSDEIVGFCFDMINILKDSEGPETTYVIVNSDERGFPILLFGAYGTSAYLGQDYDKAYYFGTLDFYVAVDEDIVNAHTGKELSSADIDIFSSSQVQTRSANEDYSALRQRYLNGITPFSPPNDTGSVSNGANLQWRKGCAPTAVAMLIKTKNSSLSGNTLIDSLASYMGTNSSGSTDFDKITSGTNDYFKNNTNLTKPKTCGWNSVDSKGSPRTGSSYNSTSTFKTSIDAGYPVGVYCSSSDVKTKGYPNGIGAHMMSGIGYSFGSNGDFVTCYTTNTADGEVSFPLTSTGLKNHAWFLLKW</sequence>
<feature type="signal peptide" evidence="1">
    <location>
        <begin position="1"/>
        <end position="26"/>
    </location>
</feature>
<evidence type="ECO:0000259" key="2">
    <source>
        <dbReference type="Pfam" id="PF13529"/>
    </source>
</evidence>
<gene>
    <name evidence="3" type="ORF">SAMN04489757_14719</name>
</gene>
<dbReference type="InterPro" id="IPR039564">
    <property type="entry name" value="Peptidase_C39-like"/>
</dbReference>
<keyword evidence="4" id="KW-1185">Reference proteome</keyword>
<dbReference type="Proteomes" id="UP000198806">
    <property type="component" value="Unassembled WGS sequence"/>
</dbReference>
<dbReference type="EMBL" id="FOWD01000047">
    <property type="protein sequence ID" value="SFO61179.1"/>
    <property type="molecule type" value="Genomic_DNA"/>
</dbReference>
<accession>A0A1I5ILG3</accession>
<proteinExistence type="predicted"/>
<evidence type="ECO:0000313" key="3">
    <source>
        <dbReference type="EMBL" id="SFO61179.1"/>
    </source>
</evidence>
<keyword evidence="1" id="KW-0732">Signal</keyword>
<reference evidence="3 4" key="1">
    <citation type="submission" date="2016-10" db="EMBL/GenBank/DDBJ databases">
        <authorList>
            <person name="de Groot N.N."/>
        </authorList>
    </citation>
    <scope>NUCLEOTIDE SEQUENCE [LARGE SCALE GENOMIC DNA]</scope>
    <source>
        <strain evidence="3 4">DSM 1283</strain>
    </source>
</reference>
<evidence type="ECO:0000313" key="4">
    <source>
        <dbReference type="Proteomes" id="UP000198806"/>
    </source>
</evidence>
<name>A0A1I5ILG3_9FIRM</name>